<evidence type="ECO:0000256" key="1">
    <source>
        <dbReference type="ARBA" id="ARBA00022729"/>
    </source>
</evidence>
<protein>
    <recommendedName>
        <fullName evidence="5">OmpA-like domain-containing protein</fullName>
    </recommendedName>
</protein>
<dbReference type="RefSeq" id="WP_104231663.1">
    <property type="nucleotide sequence ID" value="NZ_PSNW01000011.1"/>
</dbReference>
<organism evidence="6 7">
    <name type="scientific">Solimonas fluminis</name>
    <dbReference type="NCBI Taxonomy" id="2086571"/>
    <lineage>
        <taxon>Bacteria</taxon>
        <taxon>Pseudomonadati</taxon>
        <taxon>Pseudomonadota</taxon>
        <taxon>Gammaproteobacteria</taxon>
        <taxon>Nevskiales</taxon>
        <taxon>Nevskiaceae</taxon>
        <taxon>Solimonas</taxon>
    </lineage>
</organism>
<dbReference type="InterPro" id="IPR006665">
    <property type="entry name" value="OmpA-like"/>
</dbReference>
<evidence type="ECO:0000256" key="2">
    <source>
        <dbReference type="ARBA" id="ARBA00023136"/>
    </source>
</evidence>
<keyword evidence="2 3" id="KW-0472">Membrane</keyword>
<evidence type="ECO:0000259" key="5">
    <source>
        <dbReference type="PROSITE" id="PS51123"/>
    </source>
</evidence>
<keyword evidence="1 4" id="KW-0732">Signal</keyword>
<dbReference type="Gene3D" id="3.30.1450.10">
    <property type="match status" value="1"/>
</dbReference>
<sequence>MKKQNPLVLLAVVLSATLSACSTPREGPDAQGVSFPPREASYRRDGIVVTRDTVRLLQPGLSKDQVRQLIGNPHFTEGLFAVRDWNYILKFPAAGIGLVECQFQLQFDEQGKVRSRHWQTEACAAAEGSSMVAAAGAAPAAASAAADAAEDSRGDRWSEDGLVFPFGRSSLDDLRAADRARLKALVARTVREAGSVQRIVVVGHADRIGTVQRKESRALDRAQAVAGAFVAKGIAPGMIEAVGRSDAEPLSACPTRPPLSELLACLTPDRRVSVIVYLKAG</sequence>
<dbReference type="AlphaFoldDB" id="A0A2S5TCI8"/>
<dbReference type="Proteomes" id="UP000238220">
    <property type="component" value="Unassembled WGS sequence"/>
</dbReference>
<keyword evidence="7" id="KW-1185">Reference proteome</keyword>
<dbReference type="PROSITE" id="PS51257">
    <property type="entry name" value="PROKAR_LIPOPROTEIN"/>
    <property type="match status" value="1"/>
</dbReference>
<proteinExistence type="predicted"/>
<dbReference type="Pfam" id="PF04355">
    <property type="entry name" value="BamE"/>
    <property type="match status" value="1"/>
</dbReference>
<dbReference type="GO" id="GO:0019867">
    <property type="term" value="C:outer membrane"/>
    <property type="evidence" value="ECO:0007669"/>
    <property type="project" value="InterPro"/>
</dbReference>
<dbReference type="EMBL" id="PSNW01000011">
    <property type="protein sequence ID" value="PPE72577.1"/>
    <property type="molecule type" value="Genomic_DNA"/>
</dbReference>
<evidence type="ECO:0000313" key="7">
    <source>
        <dbReference type="Proteomes" id="UP000238220"/>
    </source>
</evidence>
<dbReference type="InterPro" id="IPR036737">
    <property type="entry name" value="OmpA-like_sf"/>
</dbReference>
<evidence type="ECO:0000313" key="6">
    <source>
        <dbReference type="EMBL" id="PPE72577.1"/>
    </source>
</evidence>
<name>A0A2S5TCI8_9GAMM</name>
<dbReference type="Gene3D" id="3.30.1330.60">
    <property type="entry name" value="OmpA-like domain"/>
    <property type="match status" value="1"/>
</dbReference>
<dbReference type="PROSITE" id="PS51123">
    <property type="entry name" value="OMPA_2"/>
    <property type="match status" value="1"/>
</dbReference>
<feature type="signal peptide" evidence="4">
    <location>
        <begin position="1"/>
        <end position="20"/>
    </location>
</feature>
<accession>A0A2S5TCI8</accession>
<dbReference type="InterPro" id="IPR037873">
    <property type="entry name" value="BamE-like"/>
</dbReference>
<evidence type="ECO:0000256" key="4">
    <source>
        <dbReference type="SAM" id="SignalP"/>
    </source>
</evidence>
<comment type="caution">
    <text evidence="6">The sequence shown here is derived from an EMBL/GenBank/DDBJ whole genome shotgun (WGS) entry which is preliminary data.</text>
</comment>
<dbReference type="InterPro" id="IPR007450">
    <property type="entry name" value="BamE_dom"/>
</dbReference>
<dbReference type="SUPFAM" id="SSF103088">
    <property type="entry name" value="OmpA-like"/>
    <property type="match status" value="1"/>
</dbReference>
<dbReference type="OrthoDB" id="1149075at2"/>
<dbReference type="CDD" id="cd07185">
    <property type="entry name" value="OmpA_C-like"/>
    <property type="match status" value="1"/>
</dbReference>
<reference evidence="6 7" key="1">
    <citation type="submission" date="2018-02" db="EMBL/GenBank/DDBJ databases">
        <title>Genome sequencing of Solimonas sp. HR-BB.</title>
        <authorList>
            <person name="Lee Y."/>
            <person name="Jeon C.O."/>
        </authorList>
    </citation>
    <scope>NUCLEOTIDE SEQUENCE [LARGE SCALE GENOMIC DNA]</scope>
    <source>
        <strain evidence="6 7">HR-BB</strain>
    </source>
</reference>
<dbReference type="Pfam" id="PF00691">
    <property type="entry name" value="OmpA"/>
    <property type="match status" value="1"/>
</dbReference>
<gene>
    <name evidence="6" type="ORF">C3942_17515</name>
</gene>
<evidence type="ECO:0000256" key="3">
    <source>
        <dbReference type="PROSITE-ProRule" id="PRU00473"/>
    </source>
</evidence>
<feature type="domain" description="OmpA-like" evidence="5">
    <location>
        <begin position="151"/>
        <end position="280"/>
    </location>
</feature>
<feature type="chain" id="PRO_5015496805" description="OmpA-like domain-containing protein" evidence="4">
    <location>
        <begin position="21"/>
        <end position="281"/>
    </location>
</feature>